<feature type="transmembrane region" description="Helical" evidence="1">
    <location>
        <begin position="315"/>
        <end position="332"/>
    </location>
</feature>
<dbReference type="Proteomes" id="UP000029052">
    <property type="component" value="Unassembled WGS sequence"/>
</dbReference>
<name>A0A087BE63_9BIFI</name>
<feature type="transmembrane region" description="Helical" evidence="1">
    <location>
        <begin position="385"/>
        <end position="406"/>
    </location>
</feature>
<comment type="caution">
    <text evidence="2">The sequence shown here is derived from an EMBL/GenBank/DDBJ whole genome shotgun (WGS) entry which is preliminary data.</text>
</comment>
<sequence>MIATLARLRWTLTLRAFTTSPWQIVAYVLAVLMGSGCVGAAVVAAVVLGQGPALGGDSATWLHALRAVMVCCGTAMLLVIALLQIMVLGEGSSMTLRKFEIYGIPDTRLQMGLTVAGLCGLPSIVGTLALLCWAPGYRWMGTAAVLSATLAAPLIIVTFMFLCKAVTALATTLVRSQRGRNMFYIALTLFVIVCAQVPGLILNNEGAISIRMEDFAGLTNVLGWLPLGSLFALPFDAQAGHWGLWVLRILVAAVFCAVCFAVSVWCIRHERLLTDPAGGYKAAKGVGMFAHVPDSPSGAVTARVATMLRRDPRQGMMFVFPVLFIAIFALESHGVSAVVWQAVIWIGWVLCIPESNGLPYDGRGFAMQVIAGTSGKQDRIGRVRLYVVMFVALYLLMAVAIFLITGDWKTAQGVEQGLAFTVIGFSAALAALGVSEWFSTVFLYPVPSIAKPFSSPQGRVAAQGFFPFLYILLSIVVMAPTIGVAIYALVAQVSAWTWLISVVAVVNGAGILMLGTWLGAKTLDKRELKILHTLEEFAALSK</sequence>
<feature type="transmembrane region" description="Helical" evidence="1">
    <location>
        <begin position="496"/>
        <end position="520"/>
    </location>
</feature>
<feature type="transmembrane region" description="Helical" evidence="1">
    <location>
        <begin position="109"/>
        <end position="131"/>
    </location>
</feature>
<evidence type="ECO:0000313" key="3">
    <source>
        <dbReference type="Proteomes" id="UP000029052"/>
    </source>
</evidence>
<evidence type="ECO:0000256" key="1">
    <source>
        <dbReference type="SAM" id="Phobius"/>
    </source>
</evidence>
<feature type="transmembrane region" description="Helical" evidence="1">
    <location>
        <begin position="182"/>
        <end position="203"/>
    </location>
</feature>
<protein>
    <submittedName>
        <fullName evidence="2">Uncharacterized protein</fullName>
    </submittedName>
</protein>
<feature type="transmembrane region" description="Helical" evidence="1">
    <location>
        <begin position="68"/>
        <end position="89"/>
    </location>
</feature>
<dbReference type="RefSeq" id="WP_022859689.1">
    <property type="nucleotide sequence ID" value="NZ_JGZB01000002.1"/>
</dbReference>
<proteinExistence type="predicted"/>
<dbReference type="STRING" id="1692.BMAGN_1083"/>
<accession>A0A087BE63</accession>
<keyword evidence="3" id="KW-1185">Reference proteome</keyword>
<reference evidence="2 3" key="1">
    <citation type="submission" date="2014-03" db="EMBL/GenBank/DDBJ databases">
        <title>Genomics of Bifidobacteria.</title>
        <authorList>
            <person name="Ventura M."/>
            <person name="Milani C."/>
            <person name="Lugli G.A."/>
        </authorList>
    </citation>
    <scope>NUCLEOTIDE SEQUENCE [LARGE SCALE GENOMIC DNA]</scope>
    <source>
        <strain evidence="2 3">LMG 11591</strain>
    </source>
</reference>
<keyword evidence="1" id="KW-0812">Transmembrane</keyword>
<feature type="transmembrane region" description="Helical" evidence="1">
    <location>
        <begin position="24"/>
        <end position="48"/>
    </location>
</feature>
<keyword evidence="1" id="KW-1133">Transmembrane helix</keyword>
<dbReference type="EMBL" id="JGZB01000002">
    <property type="protein sequence ID" value="KFI69313.1"/>
    <property type="molecule type" value="Genomic_DNA"/>
</dbReference>
<feature type="transmembrane region" description="Helical" evidence="1">
    <location>
        <begin position="143"/>
        <end position="162"/>
    </location>
</feature>
<feature type="transmembrane region" description="Helical" evidence="1">
    <location>
        <begin position="245"/>
        <end position="267"/>
    </location>
</feature>
<dbReference type="AlphaFoldDB" id="A0A087BE63"/>
<organism evidence="2 3">
    <name type="scientific">Bifidobacterium magnum</name>
    <dbReference type="NCBI Taxonomy" id="1692"/>
    <lineage>
        <taxon>Bacteria</taxon>
        <taxon>Bacillati</taxon>
        <taxon>Actinomycetota</taxon>
        <taxon>Actinomycetes</taxon>
        <taxon>Bifidobacteriales</taxon>
        <taxon>Bifidobacteriaceae</taxon>
        <taxon>Bifidobacterium</taxon>
    </lineage>
</organism>
<evidence type="ECO:0000313" key="2">
    <source>
        <dbReference type="EMBL" id="KFI69313.1"/>
    </source>
</evidence>
<gene>
    <name evidence="2" type="ORF">BMAGN_1083</name>
</gene>
<keyword evidence="1" id="KW-0472">Membrane</keyword>
<feature type="transmembrane region" description="Helical" evidence="1">
    <location>
        <begin position="465"/>
        <end position="490"/>
    </location>
</feature>
<feature type="transmembrane region" description="Helical" evidence="1">
    <location>
        <begin position="418"/>
        <end position="444"/>
    </location>
</feature>
<dbReference type="eggNOG" id="ENOG502Z89R">
    <property type="taxonomic scope" value="Bacteria"/>
</dbReference>